<keyword evidence="6" id="KW-0732">Signal</keyword>
<feature type="domain" description="Auxiliary Activity family 9 catalytic" evidence="7">
    <location>
        <begin position="20"/>
        <end position="233"/>
    </location>
</feature>
<dbReference type="AlphaFoldDB" id="A0A5N6Z6X3"/>
<dbReference type="PANTHER" id="PTHR33353:SF34">
    <property type="entry name" value="ENDO-BETA-1,4-GLUCANASE D"/>
    <property type="match status" value="1"/>
</dbReference>
<name>A0A5N6Z6X3_9EURO</name>
<dbReference type="Proteomes" id="UP000327118">
    <property type="component" value="Unassembled WGS sequence"/>
</dbReference>
<keyword evidence="8" id="KW-0378">Hydrolase</keyword>
<feature type="region of interest" description="Disordered" evidence="5">
    <location>
        <begin position="296"/>
        <end position="318"/>
    </location>
</feature>
<accession>A0A5N6Z6X3</accession>
<comment type="cofactor">
    <cofactor evidence="1">
        <name>Cu(2+)</name>
        <dbReference type="ChEBI" id="CHEBI:29036"/>
    </cofactor>
</comment>
<sequence length="358" mass="36583">MSVAKIAGILLGSAALVAGHGFVSGAVVDGKYYSGYEMSYHYMSDPPKVIGWSTDATDLGFVDGSEYAQPNIICHKNGKNGAISAEVAAGKQVELQWTSWPSSHKGPVITYLANCNGDCATVDKTKLQFFKIDEKGLISGSSNTWATDNLISGNNSWTVTIPSSIAAGNYVMRHEIIALHSAGNKDGAQNYPQCLNFKVTGGGSANPAGTLGTALYKDTDPGIQINIYQTLSSYTIPGPALFGSAGIASSGSSSSAAAASGPAAAVQTSSATAYQTSTAVASVTITGSAPAQTHVQATAPAVATPTGSSGASSGSSPSSSGDLTAYFSSLSADELLNVVKQTFSWLVTEKIHARAISR</sequence>
<evidence type="ECO:0000256" key="6">
    <source>
        <dbReference type="SAM" id="SignalP"/>
    </source>
</evidence>
<evidence type="ECO:0000259" key="7">
    <source>
        <dbReference type="Pfam" id="PF03443"/>
    </source>
</evidence>
<dbReference type="PANTHER" id="PTHR33353">
    <property type="entry name" value="PUTATIVE (AFU_ORTHOLOGUE AFUA_1G12560)-RELATED"/>
    <property type="match status" value="1"/>
</dbReference>
<evidence type="ECO:0000256" key="1">
    <source>
        <dbReference type="ARBA" id="ARBA00001973"/>
    </source>
</evidence>
<keyword evidence="9" id="KW-1185">Reference proteome</keyword>
<keyword evidence="3" id="KW-0964">Secreted</keyword>
<evidence type="ECO:0000313" key="9">
    <source>
        <dbReference type="Proteomes" id="UP000327118"/>
    </source>
</evidence>
<dbReference type="GO" id="GO:0016787">
    <property type="term" value="F:hydrolase activity"/>
    <property type="evidence" value="ECO:0007669"/>
    <property type="project" value="UniProtKB-KW"/>
</dbReference>
<keyword evidence="4" id="KW-1015">Disulfide bond</keyword>
<protein>
    <submittedName>
        <fullName evidence="8">Glycosyl hydrolase family 61-domain-containing protein</fullName>
    </submittedName>
</protein>
<dbReference type="GO" id="GO:0005576">
    <property type="term" value="C:extracellular region"/>
    <property type="evidence" value="ECO:0007669"/>
    <property type="project" value="UniProtKB-SubCell"/>
</dbReference>
<proteinExistence type="predicted"/>
<evidence type="ECO:0000313" key="8">
    <source>
        <dbReference type="EMBL" id="KAE8353412.1"/>
    </source>
</evidence>
<dbReference type="EMBL" id="ML739098">
    <property type="protein sequence ID" value="KAE8353412.1"/>
    <property type="molecule type" value="Genomic_DNA"/>
</dbReference>
<dbReference type="Pfam" id="PF03443">
    <property type="entry name" value="AA9"/>
    <property type="match status" value="1"/>
</dbReference>
<evidence type="ECO:0000256" key="5">
    <source>
        <dbReference type="SAM" id="MobiDB-lite"/>
    </source>
</evidence>
<evidence type="ECO:0000256" key="2">
    <source>
        <dbReference type="ARBA" id="ARBA00004613"/>
    </source>
</evidence>
<comment type="subcellular location">
    <subcellularLocation>
        <location evidence="2">Secreted</location>
    </subcellularLocation>
</comment>
<dbReference type="InterPro" id="IPR049892">
    <property type="entry name" value="AA9"/>
</dbReference>
<dbReference type="InterPro" id="IPR005103">
    <property type="entry name" value="AA9_LPMO"/>
</dbReference>
<evidence type="ECO:0000256" key="3">
    <source>
        <dbReference type="ARBA" id="ARBA00022525"/>
    </source>
</evidence>
<organism evidence="8 9">
    <name type="scientific">Aspergillus coremiiformis</name>
    <dbReference type="NCBI Taxonomy" id="138285"/>
    <lineage>
        <taxon>Eukaryota</taxon>
        <taxon>Fungi</taxon>
        <taxon>Dikarya</taxon>
        <taxon>Ascomycota</taxon>
        <taxon>Pezizomycotina</taxon>
        <taxon>Eurotiomycetes</taxon>
        <taxon>Eurotiomycetidae</taxon>
        <taxon>Eurotiales</taxon>
        <taxon>Aspergillaceae</taxon>
        <taxon>Aspergillus</taxon>
        <taxon>Aspergillus subgen. Circumdati</taxon>
    </lineage>
</organism>
<feature type="signal peptide" evidence="6">
    <location>
        <begin position="1"/>
        <end position="19"/>
    </location>
</feature>
<feature type="chain" id="PRO_5024876184" evidence="6">
    <location>
        <begin position="20"/>
        <end position="358"/>
    </location>
</feature>
<evidence type="ECO:0000256" key="4">
    <source>
        <dbReference type="ARBA" id="ARBA00023157"/>
    </source>
</evidence>
<reference evidence="9" key="1">
    <citation type="submission" date="2019-04" db="EMBL/GenBank/DDBJ databases">
        <title>Friends and foes A comparative genomics studyof 23 Aspergillus species from section Flavi.</title>
        <authorList>
            <consortium name="DOE Joint Genome Institute"/>
            <person name="Kjaerbolling I."/>
            <person name="Vesth T."/>
            <person name="Frisvad J.C."/>
            <person name="Nybo J.L."/>
            <person name="Theobald S."/>
            <person name="Kildgaard S."/>
            <person name="Isbrandt T."/>
            <person name="Kuo A."/>
            <person name="Sato A."/>
            <person name="Lyhne E.K."/>
            <person name="Kogle M.E."/>
            <person name="Wiebenga A."/>
            <person name="Kun R.S."/>
            <person name="Lubbers R.J."/>
            <person name="Makela M.R."/>
            <person name="Barry K."/>
            <person name="Chovatia M."/>
            <person name="Clum A."/>
            <person name="Daum C."/>
            <person name="Haridas S."/>
            <person name="He G."/>
            <person name="LaButti K."/>
            <person name="Lipzen A."/>
            <person name="Mondo S."/>
            <person name="Riley R."/>
            <person name="Salamov A."/>
            <person name="Simmons B.A."/>
            <person name="Magnuson J.K."/>
            <person name="Henrissat B."/>
            <person name="Mortensen U.H."/>
            <person name="Larsen T.O."/>
            <person name="Devries R.P."/>
            <person name="Grigoriev I.V."/>
            <person name="Machida M."/>
            <person name="Baker S.E."/>
            <person name="Andersen M.R."/>
        </authorList>
    </citation>
    <scope>NUCLEOTIDE SEQUENCE [LARGE SCALE GENOMIC DNA]</scope>
    <source>
        <strain evidence="9">CBS 553.77</strain>
    </source>
</reference>
<dbReference type="Gene3D" id="2.70.50.70">
    <property type="match status" value="1"/>
</dbReference>
<gene>
    <name evidence="8" type="ORF">BDV28DRAFT_133139</name>
</gene>
<dbReference type="OrthoDB" id="4849160at2759"/>
<dbReference type="CDD" id="cd21175">
    <property type="entry name" value="LPMO_AA9"/>
    <property type="match status" value="1"/>
</dbReference>